<dbReference type="Proteomes" id="UP000231358">
    <property type="component" value="Unassembled WGS sequence"/>
</dbReference>
<dbReference type="Gene3D" id="1.10.1200.10">
    <property type="entry name" value="ACP-like"/>
    <property type="match status" value="1"/>
</dbReference>
<dbReference type="OrthoDB" id="329835at2759"/>
<keyword evidence="3 6" id="KW-0812">Transmembrane</keyword>
<evidence type="ECO:0000259" key="7">
    <source>
        <dbReference type="PROSITE" id="PS50075"/>
    </source>
</evidence>
<evidence type="ECO:0000256" key="6">
    <source>
        <dbReference type="SAM" id="Phobius"/>
    </source>
</evidence>
<organism evidence="10 11">
    <name type="scientific">Aspergillus arachidicola</name>
    <dbReference type="NCBI Taxonomy" id="656916"/>
    <lineage>
        <taxon>Eukaryota</taxon>
        <taxon>Fungi</taxon>
        <taxon>Dikarya</taxon>
        <taxon>Ascomycota</taxon>
        <taxon>Pezizomycotina</taxon>
        <taxon>Eurotiomycetes</taxon>
        <taxon>Eurotiomycetidae</taxon>
        <taxon>Eurotiales</taxon>
        <taxon>Aspergillaceae</taxon>
        <taxon>Aspergillus</taxon>
        <taxon>Aspergillus subgen. Circumdati</taxon>
    </lineage>
</organism>
<evidence type="ECO:0000256" key="3">
    <source>
        <dbReference type="ARBA" id="ARBA00022692"/>
    </source>
</evidence>
<protein>
    <submittedName>
        <fullName evidence="9">Major facilitator superfamily domain-containing protein</fullName>
    </submittedName>
</protein>
<evidence type="ECO:0000313" key="9">
    <source>
        <dbReference type="EMBL" id="KAE8346451.1"/>
    </source>
</evidence>
<feature type="domain" description="Major facilitator superfamily (MFS) profile" evidence="8">
    <location>
        <begin position="1"/>
        <end position="226"/>
    </location>
</feature>
<dbReference type="SUPFAM" id="SSF103473">
    <property type="entry name" value="MFS general substrate transporter"/>
    <property type="match status" value="1"/>
</dbReference>
<feature type="transmembrane region" description="Helical" evidence="6">
    <location>
        <begin position="36"/>
        <end position="59"/>
    </location>
</feature>
<name>A0A2G7FZU2_9EURO</name>
<dbReference type="Gene3D" id="1.20.1250.20">
    <property type="entry name" value="MFS general substrate transporter like domains"/>
    <property type="match status" value="1"/>
</dbReference>
<evidence type="ECO:0000256" key="5">
    <source>
        <dbReference type="ARBA" id="ARBA00023136"/>
    </source>
</evidence>
<dbReference type="EMBL" id="ML737116">
    <property type="protein sequence ID" value="KAE8346451.1"/>
    <property type="molecule type" value="Genomic_DNA"/>
</dbReference>
<evidence type="ECO:0000256" key="2">
    <source>
        <dbReference type="ARBA" id="ARBA00007520"/>
    </source>
</evidence>
<dbReference type="Pfam" id="PF00550">
    <property type="entry name" value="PP-binding"/>
    <property type="match status" value="1"/>
</dbReference>
<keyword evidence="4 6" id="KW-1133">Transmembrane helix</keyword>
<dbReference type="PROSITE" id="PS50075">
    <property type="entry name" value="CARRIER"/>
    <property type="match status" value="1"/>
</dbReference>
<sequence length="226" mass="24253">MFLTARGIAGVGAAGLSTGGLSIIAAMAPVDKRPMFTSLVLSLYAIGTVIAPVLGGVLTEKVSWRWCFYISLPCGAISVVCSVLHPKVPQTTLLQSQPPVQVASIMLTLSKGTEKRVSTSDSSEIPTLLRKACEDPEFLGTPAAIGIVHQEIVRKLNSFFTGGDSIGLQQPFHQVGLDSLVMTEMRIWIQRAFYIEVGIPEILGARLIDGLSQIVLQKLEAKCKTM</sequence>
<reference evidence="10 11" key="1">
    <citation type="submission" date="2017-05" db="EMBL/GenBank/DDBJ databases">
        <title>Genome sequence for an aflatoxigenic pathogen of Argentinian peanut, Aspergillus arachidicola.</title>
        <authorList>
            <person name="Moore G."/>
            <person name="Beltz S.B."/>
            <person name="Mack B.M."/>
        </authorList>
    </citation>
    <scope>NUCLEOTIDE SEQUENCE [LARGE SCALE GENOMIC DNA]</scope>
    <source>
        <strain evidence="10 11">CBS 117610</strain>
    </source>
</reference>
<dbReference type="Proteomes" id="UP000325558">
    <property type="component" value="Unassembled WGS sequence"/>
</dbReference>
<dbReference type="PROSITE" id="PS50850">
    <property type="entry name" value="MFS"/>
    <property type="match status" value="1"/>
</dbReference>
<accession>A0A2G7FZU2</accession>
<dbReference type="EMBL" id="NEXV01000277">
    <property type="protein sequence ID" value="PIG86116.1"/>
    <property type="molecule type" value="Genomic_DNA"/>
</dbReference>
<comment type="subcellular location">
    <subcellularLocation>
        <location evidence="1">Membrane</location>
        <topology evidence="1">Multi-pass membrane protein</topology>
    </subcellularLocation>
</comment>
<keyword evidence="5 6" id="KW-0472">Membrane</keyword>
<dbReference type="GO" id="GO:0005886">
    <property type="term" value="C:plasma membrane"/>
    <property type="evidence" value="ECO:0007669"/>
    <property type="project" value="TreeGrafter"/>
</dbReference>
<dbReference type="GO" id="GO:0022857">
    <property type="term" value="F:transmembrane transporter activity"/>
    <property type="evidence" value="ECO:0007669"/>
    <property type="project" value="InterPro"/>
</dbReference>
<gene>
    <name evidence="10" type="ORF">AARAC_008461</name>
    <name evidence="9" type="ORF">BDV24DRAFT_158683</name>
</gene>
<evidence type="ECO:0000256" key="4">
    <source>
        <dbReference type="ARBA" id="ARBA00022989"/>
    </source>
</evidence>
<reference evidence="9" key="2">
    <citation type="submission" date="2019-04" db="EMBL/GenBank/DDBJ databases">
        <title>Friends and foes A comparative genomics study of 23 Aspergillus species from section Flavi.</title>
        <authorList>
            <consortium name="DOE Joint Genome Institute"/>
            <person name="Kjaerbolling I."/>
            <person name="Vesth T."/>
            <person name="Frisvad J.C."/>
            <person name="Nybo J.L."/>
            <person name="Theobald S."/>
            <person name="Kildgaard S."/>
            <person name="Isbrandt T."/>
            <person name="Kuo A."/>
            <person name="Sato A."/>
            <person name="Lyhne E.K."/>
            <person name="Kogle M.E."/>
            <person name="Wiebenga A."/>
            <person name="Kun R.S."/>
            <person name="Lubbers R.J."/>
            <person name="Makela M.R."/>
            <person name="Barry K."/>
            <person name="Chovatia M."/>
            <person name="Clum A."/>
            <person name="Daum C."/>
            <person name="Haridas S."/>
            <person name="He G."/>
            <person name="LaButti K."/>
            <person name="Lipzen A."/>
            <person name="Mondo S."/>
            <person name="Riley R."/>
            <person name="Salamov A."/>
            <person name="Simmons B.A."/>
            <person name="Magnuson J.K."/>
            <person name="Henrissat B."/>
            <person name="Mortensen U.H."/>
            <person name="Larsen T.O."/>
            <person name="Devries R.P."/>
            <person name="Grigoriev I.V."/>
            <person name="Machida M."/>
            <person name="Baker S.E."/>
            <person name="Andersen M.R."/>
        </authorList>
    </citation>
    <scope>NUCLEOTIDE SEQUENCE</scope>
    <source>
        <strain evidence="9">CBS 117612</strain>
    </source>
</reference>
<dbReference type="InterPro" id="IPR020846">
    <property type="entry name" value="MFS_dom"/>
</dbReference>
<dbReference type="InterPro" id="IPR036736">
    <property type="entry name" value="ACP-like_sf"/>
</dbReference>
<dbReference type="PANTHER" id="PTHR23501:SF193">
    <property type="entry name" value="MULTIDRUG TRANSPORTER, PUTATIVE (AFU_ORTHOLOGUE AFUA_8G00940)-RELATED"/>
    <property type="match status" value="1"/>
</dbReference>
<dbReference type="AlphaFoldDB" id="A0A2G7FZU2"/>
<keyword evidence="11" id="KW-1185">Reference proteome</keyword>
<dbReference type="Pfam" id="PF07690">
    <property type="entry name" value="MFS_1"/>
    <property type="match status" value="1"/>
</dbReference>
<proteinExistence type="inferred from homology"/>
<feature type="domain" description="Carrier" evidence="7">
    <location>
        <begin position="143"/>
        <end position="219"/>
    </location>
</feature>
<dbReference type="STRING" id="656916.A0A2G7FZU2"/>
<comment type="similarity">
    <text evidence="2">Belongs to the major facilitator superfamily. TCR/Tet family.</text>
</comment>
<dbReference type="SUPFAM" id="SSF47336">
    <property type="entry name" value="ACP-like"/>
    <property type="match status" value="1"/>
</dbReference>
<evidence type="ECO:0000313" key="11">
    <source>
        <dbReference type="Proteomes" id="UP000231358"/>
    </source>
</evidence>
<dbReference type="InterPro" id="IPR036259">
    <property type="entry name" value="MFS_trans_sf"/>
</dbReference>
<evidence type="ECO:0000259" key="8">
    <source>
        <dbReference type="PROSITE" id="PS50850"/>
    </source>
</evidence>
<dbReference type="PANTHER" id="PTHR23501">
    <property type="entry name" value="MAJOR FACILITATOR SUPERFAMILY"/>
    <property type="match status" value="1"/>
</dbReference>
<evidence type="ECO:0000313" key="10">
    <source>
        <dbReference type="EMBL" id="PIG86116.1"/>
    </source>
</evidence>
<evidence type="ECO:0000256" key="1">
    <source>
        <dbReference type="ARBA" id="ARBA00004141"/>
    </source>
</evidence>
<dbReference type="InterPro" id="IPR009081">
    <property type="entry name" value="PP-bd_ACP"/>
</dbReference>
<dbReference type="InterPro" id="IPR011701">
    <property type="entry name" value="MFS"/>
</dbReference>
<feature type="transmembrane region" description="Helical" evidence="6">
    <location>
        <begin position="7"/>
        <end position="30"/>
    </location>
</feature>